<gene>
    <name evidence="2" type="ORF">J2Y69_003564</name>
</gene>
<proteinExistence type="predicted"/>
<dbReference type="RefSeq" id="WP_310023226.1">
    <property type="nucleotide sequence ID" value="NZ_JAVDUM010000019.1"/>
</dbReference>
<dbReference type="SUPFAM" id="SSF46955">
    <property type="entry name" value="Putative DNA-binding domain"/>
    <property type="match status" value="1"/>
</dbReference>
<dbReference type="EMBL" id="JAVDUM010000019">
    <property type="protein sequence ID" value="MDR6868938.1"/>
    <property type="molecule type" value="Genomic_DNA"/>
</dbReference>
<evidence type="ECO:0000313" key="2">
    <source>
        <dbReference type="EMBL" id="MDR6868938.1"/>
    </source>
</evidence>
<sequence>MTKIIDIKQTHVITGLAVQTLYNMRSNDDGPPSFTIRGRVRYYEEDVFEWVRQEAERSRSTVGAAK</sequence>
<protein>
    <submittedName>
        <fullName evidence="2">DNA-binding transcriptional regulator AlpA</fullName>
    </submittedName>
</protein>
<feature type="domain" description="Helix-turn-helix" evidence="1">
    <location>
        <begin position="7"/>
        <end position="53"/>
    </location>
</feature>
<evidence type="ECO:0000313" key="3">
    <source>
        <dbReference type="Proteomes" id="UP001259347"/>
    </source>
</evidence>
<organism evidence="2 3">
    <name type="scientific">Microbacterium resistens</name>
    <dbReference type="NCBI Taxonomy" id="156977"/>
    <lineage>
        <taxon>Bacteria</taxon>
        <taxon>Bacillati</taxon>
        <taxon>Actinomycetota</taxon>
        <taxon>Actinomycetes</taxon>
        <taxon>Micrococcales</taxon>
        <taxon>Microbacteriaceae</taxon>
        <taxon>Microbacterium</taxon>
    </lineage>
</organism>
<keyword evidence="2" id="KW-0238">DNA-binding</keyword>
<dbReference type="Pfam" id="PF12728">
    <property type="entry name" value="HTH_17"/>
    <property type="match status" value="1"/>
</dbReference>
<reference evidence="2 3" key="1">
    <citation type="submission" date="2023-07" db="EMBL/GenBank/DDBJ databases">
        <title>Sorghum-associated microbial communities from plants grown in Nebraska, USA.</title>
        <authorList>
            <person name="Schachtman D."/>
        </authorList>
    </citation>
    <scope>NUCLEOTIDE SEQUENCE [LARGE SCALE GENOMIC DNA]</scope>
    <source>
        <strain evidence="2 3">2980</strain>
    </source>
</reference>
<accession>A0ABU1SHY5</accession>
<dbReference type="GO" id="GO:0003677">
    <property type="term" value="F:DNA binding"/>
    <property type="evidence" value="ECO:0007669"/>
    <property type="project" value="UniProtKB-KW"/>
</dbReference>
<dbReference type="InterPro" id="IPR009061">
    <property type="entry name" value="DNA-bd_dom_put_sf"/>
</dbReference>
<comment type="caution">
    <text evidence="2">The sequence shown here is derived from an EMBL/GenBank/DDBJ whole genome shotgun (WGS) entry which is preliminary data.</text>
</comment>
<dbReference type="Proteomes" id="UP001259347">
    <property type="component" value="Unassembled WGS sequence"/>
</dbReference>
<dbReference type="InterPro" id="IPR041657">
    <property type="entry name" value="HTH_17"/>
</dbReference>
<name>A0ABU1SHY5_9MICO</name>
<keyword evidence="3" id="KW-1185">Reference proteome</keyword>
<evidence type="ECO:0000259" key="1">
    <source>
        <dbReference type="Pfam" id="PF12728"/>
    </source>
</evidence>